<dbReference type="InterPro" id="IPR006068">
    <property type="entry name" value="ATPase_P-typ_cation-transptr_C"/>
</dbReference>
<proteinExistence type="predicted"/>
<keyword evidence="3" id="KW-0472">Membrane</keyword>
<evidence type="ECO:0000313" key="6">
    <source>
        <dbReference type="Proteomes" id="UP000034498"/>
    </source>
</evidence>
<sequence length="177" mass="20170">LPVQILWLNLVTDGTVGISLALEPTHKGVLKYPPRSPKENIINSLIFWRIILVAATMLVGTFFMYQIEINAGADINRARTIAFVTMVVFQVFNVLNCRSLKESIFKIPFFSNKYIFGSMLLSFALSLSTIYLPAMRTIFHTTTLSFVDWLKIILVCLSIIAVVEVEKYIRRKTNAKY</sequence>
<dbReference type="GO" id="GO:0005391">
    <property type="term" value="F:P-type sodium:potassium-exchanging transporter activity"/>
    <property type="evidence" value="ECO:0007669"/>
    <property type="project" value="TreeGrafter"/>
</dbReference>
<name>A0A0G0MKE1_9BACT</name>
<dbReference type="AlphaFoldDB" id="A0A0G0MKE1"/>
<dbReference type="Pfam" id="PF00689">
    <property type="entry name" value="Cation_ATPase_C"/>
    <property type="match status" value="1"/>
</dbReference>
<keyword evidence="2" id="KW-1003">Cell membrane</keyword>
<dbReference type="PANTHER" id="PTHR43294">
    <property type="entry name" value="SODIUM/POTASSIUM-TRANSPORTING ATPASE SUBUNIT ALPHA"/>
    <property type="match status" value="1"/>
</dbReference>
<evidence type="ECO:0000313" key="5">
    <source>
        <dbReference type="EMBL" id="KKQ74164.1"/>
    </source>
</evidence>
<evidence type="ECO:0000256" key="2">
    <source>
        <dbReference type="ARBA" id="ARBA00022475"/>
    </source>
</evidence>
<comment type="subcellular location">
    <subcellularLocation>
        <location evidence="1">Cell membrane</location>
        <topology evidence="1">Multi-pass membrane protein</topology>
    </subcellularLocation>
</comment>
<dbReference type="STRING" id="1618336.US94_C0012G0014"/>
<dbReference type="GO" id="GO:0005886">
    <property type="term" value="C:plasma membrane"/>
    <property type="evidence" value="ECO:0007669"/>
    <property type="project" value="UniProtKB-SubCell"/>
</dbReference>
<protein>
    <submittedName>
        <fullName evidence="5">Cation-transporting P-type ATPase</fullName>
    </submittedName>
</protein>
<dbReference type="InterPro" id="IPR023298">
    <property type="entry name" value="ATPase_P-typ_TM_dom_sf"/>
</dbReference>
<dbReference type="Gene3D" id="1.20.1110.10">
    <property type="entry name" value="Calcium-transporting ATPase, transmembrane domain"/>
    <property type="match status" value="2"/>
</dbReference>
<feature type="non-terminal residue" evidence="5">
    <location>
        <position position="1"/>
    </location>
</feature>
<keyword evidence="3" id="KW-0812">Transmembrane</keyword>
<evidence type="ECO:0000259" key="4">
    <source>
        <dbReference type="Pfam" id="PF00689"/>
    </source>
</evidence>
<feature type="transmembrane region" description="Helical" evidence="3">
    <location>
        <begin position="46"/>
        <end position="65"/>
    </location>
</feature>
<evidence type="ECO:0000256" key="1">
    <source>
        <dbReference type="ARBA" id="ARBA00004651"/>
    </source>
</evidence>
<dbReference type="GO" id="GO:0030007">
    <property type="term" value="P:intracellular potassium ion homeostasis"/>
    <property type="evidence" value="ECO:0007669"/>
    <property type="project" value="TreeGrafter"/>
</dbReference>
<dbReference type="PANTHER" id="PTHR43294:SF21">
    <property type="entry name" value="CATION TRANSPORTING ATPASE"/>
    <property type="match status" value="1"/>
</dbReference>
<comment type="caution">
    <text evidence="5">The sequence shown here is derived from an EMBL/GenBank/DDBJ whole genome shotgun (WGS) entry which is preliminary data.</text>
</comment>
<feature type="transmembrane region" description="Helical" evidence="3">
    <location>
        <begin position="146"/>
        <end position="163"/>
    </location>
</feature>
<keyword evidence="3" id="KW-1133">Transmembrane helix</keyword>
<accession>A0A0G0MKE1</accession>
<dbReference type="Proteomes" id="UP000034498">
    <property type="component" value="Unassembled WGS sequence"/>
</dbReference>
<dbReference type="PATRIC" id="fig|1618336.3.peg.275"/>
<dbReference type="GO" id="GO:0006883">
    <property type="term" value="P:intracellular sodium ion homeostasis"/>
    <property type="evidence" value="ECO:0007669"/>
    <property type="project" value="TreeGrafter"/>
</dbReference>
<organism evidence="5 6">
    <name type="scientific">Berkelbacteria bacterium GW2011_GWB1_38_5</name>
    <dbReference type="NCBI Taxonomy" id="1618336"/>
    <lineage>
        <taxon>Bacteria</taxon>
        <taxon>Candidatus Berkelbacteria</taxon>
    </lineage>
</organism>
<dbReference type="GO" id="GO:0036376">
    <property type="term" value="P:sodium ion export across plasma membrane"/>
    <property type="evidence" value="ECO:0007669"/>
    <property type="project" value="TreeGrafter"/>
</dbReference>
<dbReference type="SUPFAM" id="SSF81665">
    <property type="entry name" value="Calcium ATPase, transmembrane domain M"/>
    <property type="match status" value="1"/>
</dbReference>
<dbReference type="InterPro" id="IPR050510">
    <property type="entry name" value="Cation_transp_ATPase_P-type"/>
</dbReference>
<dbReference type="GO" id="GO:1902600">
    <property type="term" value="P:proton transmembrane transport"/>
    <property type="evidence" value="ECO:0007669"/>
    <property type="project" value="TreeGrafter"/>
</dbReference>
<feature type="transmembrane region" description="Helical" evidence="3">
    <location>
        <begin position="77"/>
        <end position="95"/>
    </location>
</feature>
<evidence type="ECO:0000256" key="3">
    <source>
        <dbReference type="SAM" id="Phobius"/>
    </source>
</evidence>
<feature type="transmembrane region" description="Helical" evidence="3">
    <location>
        <begin position="115"/>
        <end position="134"/>
    </location>
</feature>
<feature type="domain" description="Cation-transporting P-type ATPase C-terminal" evidence="4">
    <location>
        <begin position="1"/>
        <end position="169"/>
    </location>
</feature>
<gene>
    <name evidence="5" type="ORF">US94_C0012G0014</name>
</gene>
<dbReference type="GO" id="GO:1990573">
    <property type="term" value="P:potassium ion import across plasma membrane"/>
    <property type="evidence" value="ECO:0007669"/>
    <property type="project" value="TreeGrafter"/>
</dbReference>
<dbReference type="EMBL" id="LBUX01000012">
    <property type="protein sequence ID" value="KKQ74164.1"/>
    <property type="molecule type" value="Genomic_DNA"/>
</dbReference>
<reference evidence="5 6" key="1">
    <citation type="journal article" date="2015" name="Nature">
        <title>rRNA introns, odd ribosomes, and small enigmatic genomes across a large radiation of phyla.</title>
        <authorList>
            <person name="Brown C.T."/>
            <person name="Hug L.A."/>
            <person name="Thomas B.C."/>
            <person name="Sharon I."/>
            <person name="Castelle C.J."/>
            <person name="Singh A."/>
            <person name="Wilkins M.J."/>
            <person name="Williams K.H."/>
            <person name="Banfield J.F."/>
        </authorList>
    </citation>
    <scope>NUCLEOTIDE SEQUENCE [LARGE SCALE GENOMIC DNA]</scope>
</reference>